<evidence type="ECO:0000313" key="3">
    <source>
        <dbReference type="Proteomes" id="UP000283530"/>
    </source>
</evidence>
<keyword evidence="1" id="KW-1133">Transmembrane helix</keyword>
<comment type="caution">
    <text evidence="2">The sequence shown here is derived from an EMBL/GenBank/DDBJ whole genome shotgun (WGS) entry which is preliminary data.</text>
</comment>
<keyword evidence="1" id="KW-0812">Transmembrane</keyword>
<dbReference type="Proteomes" id="UP000283530">
    <property type="component" value="Unassembled WGS sequence"/>
</dbReference>
<evidence type="ECO:0000313" key="2">
    <source>
        <dbReference type="EMBL" id="RWR95645.1"/>
    </source>
</evidence>
<dbReference type="PANTHER" id="PTHR31721">
    <property type="entry name" value="OS06G0710300 PROTEIN"/>
    <property type="match status" value="1"/>
</dbReference>
<evidence type="ECO:0000256" key="1">
    <source>
        <dbReference type="SAM" id="Phobius"/>
    </source>
</evidence>
<dbReference type="EMBL" id="QPKB01000011">
    <property type="protein sequence ID" value="RWR95645.1"/>
    <property type="molecule type" value="Genomic_DNA"/>
</dbReference>
<feature type="transmembrane region" description="Helical" evidence="1">
    <location>
        <begin position="158"/>
        <end position="185"/>
    </location>
</feature>
<keyword evidence="1" id="KW-0472">Membrane</keyword>
<feature type="transmembrane region" description="Helical" evidence="1">
    <location>
        <begin position="113"/>
        <end position="138"/>
    </location>
</feature>
<organism evidence="2 3">
    <name type="scientific">Cinnamomum micranthum f. kanehirae</name>
    <dbReference type="NCBI Taxonomy" id="337451"/>
    <lineage>
        <taxon>Eukaryota</taxon>
        <taxon>Viridiplantae</taxon>
        <taxon>Streptophyta</taxon>
        <taxon>Embryophyta</taxon>
        <taxon>Tracheophyta</taxon>
        <taxon>Spermatophyta</taxon>
        <taxon>Magnoliopsida</taxon>
        <taxon>Magnoliidae</taxon>
        <taxon>Laurales</taxon>
        <taxon>Lauraceae</taxon>
        <taxon>Cinnamomum</taxon>
    </lineage>
</organism>
<dbReference type="Pfam" id="PF03350">
    <property type="entry name" value="UPF0114"/>
    <property type="match status" value="1"/>
</dbReference>
<keyword evidence="3" id="KW-1185">Reference proteome</keyword>
<dbReference type="AlphaFoldDB" id="A0A3S3N486"/>
<dbReference type="OrthoDB" id="1912077at2759"/>
<name>A0A3S3N486_9MAGN</name>
<reference evidence="2 3" key="1">
    <citation type="journal article" date="2019" name="Nat. Plants">
        <title>Stout camphor tree genome fills gaps in understanding of flowering plant genome evolution.</title>
        <authorList>
            <person name="Chaw S.M."/>
            <person name="Liu Y.C."/>
            <person name="Wu Y.W."/>
            <person name="Wang H.Y."/>
            <person name="Lin C.I."/>
            <person name="Wu C.S."/>
            <person name="Ke H.M."/>
            <person name="Chang L.Y."/>
            <person name="Hsu C.Y."/>
            <person name="Yang H.T."/>
            <person name="Sudianto E."/>
            <person name="Hsu M.H."/>
            <person name="Wu K.P."/>
            <person name="Wang L.N."/>
            <person name="Leebens-Mack J.H."/>
            <person name="Tsai I.J."/>
        </authorList>
    </citation>
    <scope>NUCLEOTIDE SEQUENCE [LARGE SCALE GENOMIC DNA]</scope>
    <source>
        <strain evidence="3">cv. Chaw 1501</strain>
        <tissue evidence="2">Young leaves</tissue>
    </source>
</reference>
<sequence length="284" mass="30879">MAMAASRLLCSSRPLKFDSSSSFSAARSVHVSGSPFQRTVEMRKNKKPVVAKCSLSENVILERETKGGVKDLGTVAADVAKAALGLIKPRVNRKSWPVQAKIILETGILNCRFFTLFAVAGSLIGSILCFLEGCFLILESFYQYFLNMSQRSDQGDVMHLLVEALDFFLVGSAMLIFGVGIYGMFVGSKEMNRNKGSLIPGSNFFGFFPLKRLPPWVNMQSLSKAKTGIGRSVVMILQAGVIDKLKDVPMTSVLDLACLAGTILLSSASIFLLSRLSNNNNKST</sequence>
<feature type="transmembrane region" description="Helical" evidence="1">
    <location>
        <begin position="253"/>
        <end position="274"/>
    </location>
</feature>
<protein>
    <submittedName>
        <fullName evidence="2">UPF0114 domain-containing protein</fullName>
    </submittedName>
</protein>
<dbReference type="InterPro" id="IPR005134">
    <property type="entry name" value="UPF0114"/>
</dbReference>
<dbReference type="PANTHER" id="PTHR31721:SF3">
    <property type="entry name" value="EXPRESSED PROTEIN"/>
    <property type="match status" value="1"/>
</dbReference>
<gene>
    <name evidence="2" type="ORF">CKAN_02499800</name>
</gene>
<accession>A0A3S3N486</accession>
<proteinExistence type="predicted"/>